<evidence type="ECO:0000313" key="14">
    <source>
        <dbReference type="Ensembl" id="ENSANIP00000021046.1"/>
    </source>
</evidence>
<dbReference type="PROSITE" id="PS51041">
    <property type="entry name" value="EMI"/>
    <property type="match status" value="1"/>
</dbReference>
<protein>
    <recommendedName>
        <fullName evidence="13">EMI domain-containing protein</fullName>
    </recommendedName>
</protein>
<sequence length="265" mass="27937">MGGLGGQGGDGGEASQDPTSPHVLSFGSFTAAVKESYTKPHVVSSAEPCPGVLGSPLPCLQQRWEQPPPHLGDCRVSPWLWGGGGGWSGAVPLRGVPMATGGLERSCSHPNGAGVGRRIVYRTEYRQAVRTDYRRRYQCCLGYYESRDTCVPRCTQECVHGRCVAPDLCQCEPGWRGSNCSSECDEQSWGPGCGHRCNCHHGAPCDPLSGVCSCPPGFADPLCHQPCPPGTYGQGCRLSCPCHHRAPCNASTGACLCPPGLAGPL</sequence>
<dbReference type="PROSITE" id="PS00022">
    <property type="entry name" value="EGF_1"/>
    <property type="match status" value="1"/>
</dbReference>
<evidence type="ECO:0000256" key="9">
    <source>
        <dbReference type="ARBA" id="ARBA00023136"/>
    </source>
</evidence>
<evidence type="ECO:0000256" key="10">
    <source>
        <dbReference type="ARBA" id="ARBA00023157"/>
    </source>
</evidence>
<evidence type="ECO:0000259" key="13">
    <source>
        <dbReference type="PROSITE" id="PS51041"/>
    </source>
</evidence>
<keyword evidence="8" id="KW-1133">Transmembrane helix</keyword>
<organism evidence="14 15">
    <name type="scientific">Accipiter nisus</name>
    <name type="common">Eurasian sparrowhawk</name>
    <dbReference type="NCBI Taxonomy" id="211598"/>
    <lineage>
        <taxon>Eukaryota</taxon>
        <taxon>Metazoa</taxon>
        <taxon>Chordata</taxon>
        <taxon>Craniata</taxon>
        <taxon>Vertebrata</taxon>
        <taxon>Euteleostomi</taxon>
        <taxon>Archelosauria</taxon>
        <taxon>Archosauria</taxon>
        <taxon>Dinosauria</taxon>
        <taxon>Saurischia</taxon>
        <taxon>Theropoda</taxon>
        <taxon>Coelurosauria</taxon>
        <taxon>Aves</taxon>
        <taxon>Neognathae</taxon>
        <taxon>Neoaves</taxon>
        <taxon>Telluraves</taxon>
        <taxon>Accipitrimorphae</taxon>
        <taxon>Accipitriformes</taxon>
        <taxon>Accipitridae</taxon>
        <taxon>Accipitrinae</taxon>
        <taxon>Accipiter</taxon>
    </lineage>
</organism>
<dbReference type="Ensembl" id="ENSANIT00000021743.1">
    <property type="protein sequence ID" value="ENSANIP00000021046.1"/>
    <property type="gene ID" value="ENSANIG00000014313.1"/>
</dbReference>
<dbReference type="PANTHER" id="PTHR24052:SF12">
    <property type="entry name" value="PLATELET ENDOTHELIAL AGGREGATION RECEPTOR 1"/>
    <property type="match status" value="1"/>
</dbReference>
<keyword evidence="3" id="KW-1003">Cell membrane</keyword>
<dbReference type="Proteomes" id="UP000694541">
    <property type="component" value="Unplaced"/>
</dbReference>
<keyword evidence="4" id="KW-0245">EGF-like domain</keyword>
<keyword evidence="9" id="KW-0472">Membrane</keyword>
<proteinExistence type="predicted"/>
<dbReference type="InterPro" id="IPR057138">
    <property type="entry name" value="EGF_PEAR1L-like"/>
</dbReference>
<evidence type="ECO:0000256" key="1">
    <source>
        <dbReference type="ARBA" id="ARBA00004167"/>
    </source>
</evidence>
<name>A0A8B9NCJ4_9AVES</name>
<evidence type="ECO:0000256" key="2">
    <source>
        <dbReference type="ARBA" id="ARBA00004236"/>
    </source>
</evidence>
<dbReference type="Pfam" id="PF23301">
    <property type="entry name" value="EGF_PEAR1L"/>
    <property type="match status" value="1"/>
</dbReference>
<keyword evidence="10" id="KW-1015">Disulfide bond</keyword>
<evidence type="ECO:0000256" key="11">
    <source>
        <dbReference type="ARBA" id="ARBA00023180"/>
    </source>
</evidence>
<feature type="compositionally biased region" description="Gly residues" evidence="12">
    <location>
        <begin position="1"/>
        <end position="12"/>
    </location>
</feature>
<keyword evidence="11" id="KW-0325">Glycoprotein</keyword>
<keyword evidence="5" id="KW-0812">Transmembrane</keyword>
<evidence type="ECO:0000313" key="15">
    <source>
        <dbReference type="Proteomes" id="UP000694541"/>
    </source>
</evidence>
<dbReference type="AlphaFoldDB" id="A0A8B9NCJ4"/>
<keyword evidence="6" id="KW-0732">Signal</keyword>
<evidence type="ECO:0000256" key="8">
    <source>
        <dbReference type="ARBA" id="ARBA00022989"/>
    </source>
</evidence>
<comment type="subcellular location">
    <subcellularLocation>
        <location evidence="2">Cell membrane</location>
    </subcellularLocation>
    <subcellularLocation>
        <location evidence="1">Membrane</location>
        <topology evidence="1">Single-pass membrane protein</topology>
    </subcellularLocation>
</comment>
<dbReference type="SMART" id="SM00181">
    <property type="entry name" value="EGF"/>
    <property type="match status" value="2"/>
</dbReference>
<feature type="region of interest" description="Disordered" evidence="12">
    <location>
        <begin position="1"/>
        <end position="23"/>
    </location>
</feature>
<dbReference type="FunFam" id="2.170.300.10:FF:000041">
    <property type="entry name" value="Tyrosine protein kinase receptor tie-1, putative"/>
    <property type="match status" value="1"/>
</dbReference>
<dbReference type="GO" id="GO:0005886">
    <property type="term" value="C:plasma membrane"/>
    <property type="evidence" value="ECO:0007669"/>
    <property type="project" value="UniProtKB-SubCell"/>
</dbReference>
<evidence type="ECO:0000256" key="12">
    <source>
        <dbReference type="SAM" id="MobiDB-lite"/>
    </source>
</evidence>
<evidence type="ECO:0000256" key="4">
    <source>
        <dbReference type="ARBA" id="ARBA00022536"/>
    </source>
</evidence>
<keyword evidence="15" id="KW-1185">Reference proteome</keyword>
<evidence type="ECO:0000256" key="6">
    <source>
        <dbReference type="ARBA" id="ARBA00022729"/>
    </source>
</evidence>
<dbReference type="InterPro" id="IPR011489">
    <property type="entry name" value="EMI_domain"/>
</dbReference>
<feature type="domain" description="EMI" evidence="13">
    <location>
        <begin position="20"/>
        <end position="152"/>
    </location>
</feature>
<evidence type="ECO:0000256" key="7">
    <source>
        <dbReference type="ARBA" id="ARBA00022737"/>
    </source>
</evidence>
<dbReference type="FunFam" id="2.10.25.10:FF:000114">
    <property type="entry name" value="Multiple epidermal growth factor-like domains protein 11"/>
    <property type="match status" value="1"/>
</dbReference>
<reference evidence="14" key="1">
    <citation type="submission" date="2025-08" db="UniProtKB">
        <authorList>
            <consortium name="Ensembl"/>
        </authorList>
    </citation>
    <scope>IDENTIFICATION</scope>
</reference>
<evidence type="ECO:0000256" key="5">
    <source>
        <dbReference type="ARBA" id="ARBA00022692"/>
    </source>
</evidence>
<dbReference type="InterPro" id="IPR052485">
    <property type="entry name" value="MEGF_diff_regulators"/>
</dbReference>
<accession>A0A8B9NCJ4</accession>
<dbReference type="PANTHER" id="PTHR24052">
    <property type="entry name" value="DELTA-RELATED"/>
    <property type="match status" value="1"/>
</dbReference>
<dbReference type="InterPro" id="IPR000742">
    <property type="entry name" value="EGF"/>
</dbReference>
<keyword evidence="7" id="KW-0677">Repeat</keyword>
<dbReference type="Gene3D" id="2.170.300.10">
    <property type="entry name" value="Tie2 ligand-binding domain superfamily"/>
    <property type="match status" value="1"/>
</dbReference>
<reference evidence="14" key="2">
    <citation type="submission" date="2025-09" db="UniProtKB">
        <authorList>
            <consortium name="Ensembl"/>
        </authorList>
    </citation>
    <scope>IDENTIFICATION</scope>
</reference>
<evidence type="ECO:0000256" key="3">
    <source>
        <dbReference type="ARBA" id="ARBA00022475"/>
    </source>
</evidence>
<dbReference type="PRINTS" id="PR00011">
    <property type="entry name" value="EGFLAMININ"/>
</dbReference>